<evidence type="ECO:0000313" key="2">
    <source>
        <dbReference type="EMBL" id="GAG19319.1"/>
    </source>
</evidence>
<evidence type="ECO:0000256" key="1">
    <source>
        <dbReference type="SAM" id="Phobius"/>
    </source>
</evidence>
<protein>
    <recommendedName>
        <fullName evidence="3">VanZ-like domain-containing protein</fullName>
    </recommendedName>
</protein>
<comment type="caution">
    <text evidence="2">The sequence shown here is derived from an EMBL/GenBank/DDBJ whole genome shotgun (WGS) entry which is preliminary data.</text>
</comment>
<keyword evidence="1" id="KW-0812">Transmembrane</keyword>
<feature type="transmembrane region" description="Helical" evidence="1">
    <location>
        <begin position="59"/>
        <end position="77"/>
    </location>
</feature>
<dbReference type="EMBL" id="BARS01031540">
    <property type="protein sequence ID" value="GAG19319.1"/>
    <property type="molecule type" value="Genomic_DNA"/>
</dbReference>
<organism evidence="2">
    <name type="scientific">marine sediment metagenome</name>
    <dbReference type="NCBI Taxonomy" id="412755"/>
    <lineage>
        <taxon>unclassified sequences</taxon>
        <taxon>metagenomes</taxon>
        <taxon>ecological metagenomes</taxon>
    </lineage>
</organism>
<gene>
    <name evidence="2" type="ORF">S01H1_49075</name>
</gene>
<evidence type="ECO:0008006" key="3">
    <source>
        <dbReference type="Google" id="ProtNLM"/>
    </source>
</evidence>
<proteinExistence type="predicted"/>
<sequence>MKKNKILDQVLHFAWSALALAPIVFMNDKVMGGALSGLLLGAPRELIDQWPVGHWGDTILDLVFFTLGGAFIGYMSLGVI</sequence>
<name>X0VLU2_9ZZZZ</name>
<accession>X0VLU2</accession>
<keyword evidence="1" id="KW-0472">Membrane</keyword>
<dbReference type="AlphaFoldDB" id="X0VLU2"/>
<keyword evidence="1" id="KW-1133">Transmembrane helix</keyword>
<reference evidence="2" key="1">
    <citation type="journal article" date="2014" name="Front. Microbiol.">
        <title>High frequency of phylogenetically diverse reductive dehalogenase-homologous genes in deep subseafloor sedimentary metagenomes.</title>
        <authorList>
            <person name="Kawai M."/>
            <person name="Futagami T."/>
            <person name="Toyoda A."/>
            <person name="Takaki Y."/>
            <person name="Nishi S."/>
            <person name="Hori S."/>
            <person name="Arai W."/>
            <person name="Tsubouchi T."/>
            <person name="Morono Y."/>
            <person name="Uchiyama I."/>
            <person name="Ito T."/>
            <person name="Fujiyama A."/>
            <person name="Inagaki F."/>
            <person name="Takami H."/>
        </authorList>
    </citation>
    <scope>NUCLEOTIDE SEQUENCE</scope>
    <source>
        <strain evidence="2">Expedition CK06-06</strain>
    </source>
</reference>